<organism evidence="1">
    <name type="scientific">marine sediment metagenome</name>
    <dbReference type="NCBI Taxonomy" id="412755"/>
    <lineage>
        <taxon>unclassified sequences</taxon>
        <taxon>metagenomes</taxon>
        <taxon>ecological metagenomes</taxon>
    </lineage>
</organism>
<proteinExistence type="predicted"/>
<gene>
    <name evidence="1" type="ORF">S12H4_16920</name>
</gene>
<accession>X1RML3</accession>
<evidence type="ECO:0000313" key="1">
    <source>
        <dbReference type="EMBL" id="GAI81893.1"/>
    </source>
</evidence>
<reference evidence="1" key="1">
    <citation type="journal article" date="2014" name="Front. Microbiol.">
        <title>High frequency of phylogenetically diverse reductive dehalogenase-homologous genes in deep subseafloor sedimentary metagenomes.</title>
        <authorList>
            <person name="Kawai M."/>
            <person name="Futagami T."/>
            <person name="Toyoda A."/>
            <person name="Takaki Y."/>
            <person name="Nishi S."/>
            <person name="Hori S."/>
            <person name="Arai W."/>
            <person name="Tsubouchi T."/>
            <person name="Morono Y."/>
            <person name="Uchiyama I."/>
            <person name="Ito T."/>
            <person name="Fujiyama A."/>
            <person name="Inagaki F."/>
            <person name="Takami H."/>
        </authorList>
    </citation>
    <scope>NUCLEOTIDE SEQUENCE</scope>
    <source>
        <strain evidence="1">Expedition CK06-06</strain>
    </source>
</reference>
<dbReference type="EMBL" id="BARW01008219">
    <property type="protein sequence ID" value="GAI81893.1"/>
    <property type="molecule type" value="Genomic_DNA"/>
</dbReference>
<comment type="caution">
    <text evidence="1">The sequence shown here is derived from an EMBL/GenBank/DDBJ whole genome shotgun (WGS) entry which is preliminary data.</text>
</comment>
<name>X1RML3_9ZZZZ</name>
<sequence>MVKKMDITTKLADFIFSLRRKKLPLEVYEKAKLHPGRSTEAEGINRGINRYLFSLTSLLRRHTFDLKVTSNFIMNLENYFKIGKVYVWEETFAIIKSKKLYPNAFANIIDKNEKKLITF</sequence>
<dbReference type="AlphaFoldDB" id="X1RML3"/>
<protein>
    <submittedName>
        <fullName evidence="1">Uncharacterized protein</fullName>
    </submittedName>
</protein>